<dbReference type="Gene3D" id="2.60.40.690">
    <property type="entry name" value="Alpha-macroglobulin, receptor-binding domain"/>
    <property type="match status" value="1"/>
</dbReference>
<dbReference type="SUPFAM" id="SSF49410">
    <property type="entry name" value="Alpha-macroglobulin receptor domain"/>
    <property type="match status" value="1"/>
</dbReference>
<dbReference type="InterPro" id="IPR019742">
    <property type="entry name" value="MacrogloblnA2_CS"/>
</dbReference>
<dbReference type="InterPro" id="IPR018081">
    <property type="entry name" value="Anaphylatoxin_comp_syst"/>
</dbReference>
<reference evidence="9 10" key="1">
    <citation type="journal article" date="2023" name="Arcadia Sci">
        <title>De novo assembly of a long-read Amblyomma americanum tick genome.</title>
        <authorList>
            <person name="Chou S."/>
            <person name="Poskanzer K.E."/>
            <person name="Rollins M."/>
            <person name="Thuy-Boun P.S."/>
        </authorList>
    </citation>
    <scope>NUCLEOTIDE SEQUENCE [LARGE SCALE GENOMIC DNA]</scope>
    <source>
        <strain evidence="9">F_SG_1</strain>
        <tissue evidence="9">Salivary glands</tissue>
    </source>
</reference>
<dbReference type="SUPFAM" id="SSF47686">
    <property type="entry name" value="Anaphylotoxins (complement system)"/>
    <property type="match status" value="1"/>
</dbReference>
<dbReference type="InterPro" id="IPR013783">
    <property type="entry name" value="Ig-like_fold"/>
</dbReference>
<dbReference type="SUPFAM" id="SSF48239">
    <property type="entry name" value="Terpenoid cyclases/Protein prenyltransferases"/>
    <property type="match status" value="1"/>
</dbReference>
<name>A0AAQ4E415_AMBAM</name>
<evidence type="ECO:0000313" key="9">
    <source>
        <dbReference type="EMBL" id="KAK8769443.1"/>
    </source>
</evidence>
<dbReference type="GO" id="GO:0005615">
    <property type="term" value="C:extracellular space"/>
    <property type="evidence" value="ECO:0007669"/>
    <property type="project" value="InterPro"/>
</dbReference>
<dbReference type="SMART" id="SM01361">
    <property type="entry name" value="A2M_recep"/>
    <property type="match status" value="1"/>
</dbReference>
<evidence type="ECO:0000256" key="1">
    <source>
        <dbReference type="ARBA" id="ARBA00004613"/>
    </source>
</evidence>
<dbReference type="PROSITE" id="PS01178">
    <property type="entry name" value="ANAPHYLATOXIN_2"/>
    <property type="match status" value="1"/>
</dbReference>
<organism evidence="9 10">
    <name type="scientific">Amblyomma americanum</name>
    <name type="common">Lone star tick</name>
    <dbReference type="NCBI Taxonomy" id="6943"/>
    <lineage>
        <taxon>Eukaryota</taxon>
        <taxon>Metazoa</taxon>
        <taxon>Ecdysozoa</taxon>
        <taxon>Arthropoda</taxon>
        <taxon>Chelicerata</taxon>
        <taxon>Arachnida</taxon>
        <taxon>Acari</taxon>
        <taxon>Parasitiformes</taxon>
        <taxon>Ixodida</taxon>
        <taxon>Ixodoidea</taxon>
        <taxon>Ixodidae</taxon>
        <taxon>Amblyomminae</taxon>
        <taxon>Amblyomma</taxon>
    </lineage>
</organism>
<dbReference type="Gene3D" id="1.20.50.70">
    <property type="match status" value="1"/>
</dbReference>
<gene>
    <name evidence="9" type="ORF">V5799_014095</name>
</gene>
<dbReference type="InterPro" id="IPR002890">
    <property type="entry name" value="MG2"/>
</dbReference>
<dbReference type="PROSITE" id="PS00477">
    <property type="entry name" value="ALPHA_2_MACROGLOBULIN"/>
    <property type="match status" value="1"/>
</dbReference>
<dbReference type="Gene3D" id="2.60.120.1540">
    <property type="match status" value="1"/>
</dbReference>
<dbReference type="PROSITE" id="PS50189">
    <property type="entry name" value="NTR"/>
    <property type="match status" value="1"/>
</dbReference>
<keyword evidence="10" id="KW-1185">Reference proteome</keyword>
<keyword evidence="4" id="KW-1015">Disulfide bond</keyword>
<dbReference type="Pfam" id="PF17791">
    <property type="entry name" value="MG3"/>
    <property type="match status" value="1"/>
</dbReference>
<dbReference type="InterPro" id="IPR041555">
    <property type="entry name" value="MG3"/>
</dbReference>
<accession>A0AAQ4E415</accession>
<evidence type="ECO:0000256" key="2">
    <source>
        <dbReference type="ARBA" id="ARBA00022525"/>
    </source>
</evidence>
<keyword evidence="2" id="KW-0964">Secreted</keyword>
<dbReference type="SMART" id="SM01419">
    <property type="entry name" value="Thiol-ester_cl"/>
    <property type="match status" value="1"/>
</dbReference>
<dbReference type="Gene3D" id="2.60.40.1940">
    <property type="match status" value="1"/>
</dbReference>
<evidence type="ECO:0000313" key="10">
    <source>
        <dbReference type="Proteomes" id="UP001321473"/>
    </source>
</evidence>
<feature type="chain" id="PRO_5042999495" evidence="6">
    <location>
        <begin position="27"/>
        <end position="1725"/>
    </location>
</feature>
<dbReference type="EMBL" id="JARKHS020022606">
    <property type="protein sequence ID" value="KAK8769443.1"/>
    <property type="molecule type" value="Genomic_DNA"/>
</dbReference>
<dbReference type="Gene3D" id="2.60.40.10">
    <property type="entry name" value="Immunoglobulins"/>
    <property type="match status" value="1"/>
</dbReference>
<keyword evidence="3" id="KW-0882">Thioester bond</keyword>
<evidence type="ECO:0000256" key="6">
    <source>
        <dbReference type="SAM" id="SignalP"/>
    </source>
</evidence>
<dbReference type="PANTHER" id="PTHR11412:SF166">
    <property type="entry name" value="NTR DOMAIN-CONTAINING PROTEIN"/>
    <property type="match status" value="1"/>
</dbReference>
<evidence type="ECO:0000256" key="5">
    <source>
        <dbReference type="SAM" id="MobiDB-lite"/>
    </source>
</evidence>
<dbReference type="Gene3D" id="2.20.130.20">
    <property type="match status" value="1"/>
</dbReference>
<feature type="domain" description="Anaphylatoxin-like" evidence="7">
    <location>
        <begin position="605"/>
        <end position="646"/>
    </location>
</feature>
<dbReference type="InterPro" id="IPR008930">
    <property type="entry name" value="Terpenoid_cyclase/PrenylTrfase"/>
</dbReference>
<dbReference type="Pfam" id="PF07678">
    <property type="entry name" value="TED_complement"/>
    <property type="match status" value="1"/>
</dbReference>
<dbReference type="Pfam" id="PF01821">
    <property type="entry name" value="ANATO"/>
    <property type="match status" value="1"/>
</dbReference>
<keyword evidence="6" id="KW-0732">Signal</keyword>
<dbReference type="Pfam" id="PF00207">
    <property type="entry name" value="A2M"/>
    <property type="match status" value="1"/>
</dbReference>
<comment type="subcellular location">
    <subcellularLocation>
        <location evidence="1">Secreted</location>
    </subcellularLocation>
</comment>
<dbReference type="InterPro" id="IPR008993">
    <property type="entry name" value="TIMP-like_OB-fold"/>
</dbReference>
<feature type="signal peptide" evidence="6">
    <location>
        <begin position="1"/>
        <end position="26"/>
    </location>
</feature>
<dbReference type="Pfam" id="PF01759">
    <property type="entry name" value="NTR"/>
    <property type="match status" value="1"/>
</dbReference>
<evidence type="ECO:0000259" key="8">
    <source>
        <dbReference type="PROSITE" id="PS50189"/>
    </source>
</evidence>
<dbReference type="Gene3D" id="2.60.40.1930">
    <property type="match status" value="3"/>
</dbReference>
<protein>
    <submittedName>
        <fullName evidence="9">Uncharacterized protein</fullName>
    </submittedName>
</protein>
<feature type="region of interest" description="Disordered" evidence="5">
    <location>
        <begin position="1391"/>
        <end position="1431"/>
    </location>
</feature>
<dbReference type="Pfam" id="PF07703">
    <property type="entry name" value="A2M_BRD"/>
    <property type="match status" value="1"/>
</dbReference>
<dbReference type="SUPFAM" id="SSF50242">
    <property type="entry name" value="TIMP-like"/>
    <property type="match status" value="1"/>
</dbReference>
<feature type="domain" description="NTR" evidence="8">
    <location>
        <begin position="1579"/>
        <end position="1722"/>
    </location>
</feature>
<dbReference type="InterPro" id="IPR018933">
    <property type="entry name" value="Netrin_module_non-TIMP"/>
</dbReference>
<feature type="region of interest" description="Disordered" evidence="5">
    <location>
        <begin position="650"/>
        <end position="673"/>
    </location>
</feature>
<dbReference type="InterPro" id="IPR011626">
    <property type="entry name" value="Alpha-macroglobulin_TED"/>
</dbReference>
<dbReference type="SMART" id="SM01360">
    <property type="entry name" value="A2M"/>
    <property type="match status" value="1"/>
</dbReference>
<dbReference type="Gene3D" id="1.50.10.20">
    <property type="match status" value="1"/>
</dbReference>
<dbReference type="InterPro" id="IPR009048">
    <property type="entry name" value="A-macroglobulin_rcpt-bd"/>
</dbReference>
<dbReference type="InterPro" id="IPR011625">
    <property type="entry name" value="A2M_N_BRD"/>
</dbReference>
<dbReference type="InterPro" id="IPR036595">
    <property type="entry name" value="A-macroglobulin_rcpt-bd_sf"/>
</dbReference>
<comment type="caution">
    <text evidence="9">The sequence shown here is derived from an EMBL/GenBank/DDBJ whole genome shotgun (WGS) entry which is preliminary data.</text>
</comment>
<dbReference type="Pfam" id="PF07677">
    <property type="entry name" value="A2M_recep"/>
    <property type="match status" value="1"/>
</dbReference>
<dbReference type="Gene3D" id="1.20.91.20">
    <property type="entry name" value="Anaphylotoxins (complement system)"/>
    <property type="match status" value="1"/>
</dbReference>
<dbReference type="Gene3D" id="2.40.50.120">
    <property type="match status" value="1"/>
</dbReference>
<dbReference type="CDD" id="cd02896">
    <property type="entry name" value="complement_C3_C4_C5"/>
    <property type="match status" value="1"/>
</dbReference>
<dbReference type="InterPro" id="IPR001599">
    <property type="entry name" value="Macroglobln_a2"/>
</dbReference>
<dbReference type="SMART" id="SM01359">
    <property type="entry name" value="A2M_N_2"/>
    <property type="match status" value="1"/>
</dbReference>
<dbReference type="PROSITE" id="PS51257">
    <property type="entry name" value="PROKAR_LIPOPROTEIN"/>
    <property type="match status" value="1"/>
</dbReference>
<evidence type="ECO:0000259" key="7">
    <source>
        <dbReference type="PROSITE" id="PS01178"/>
    </source>
</evidence>
<sequence length="1725" mass="192774">MELQKRVRCLRWVLWMCLAFVPVTQGCIVTAPNVVRLGAEETIVVFNRGSPRDVTLSLHDHPARLHTLFRETISMGAGESRVVRVPIDPEKLSSEEIRSGQRRYVSLVVECYAVYKKEARLLISDKSGYLLLQSDKPIYTPKQTVNLRMIAVGEDLVPSIGDLKLEIKNPQSIVTYQTVLTTKDNATGMYSHSYKFPESPILGEWKAVVTYGSYFTQETQVAFQVEEYVLPTFSVTLTVPSVILSDQEFVQGELEAKYVYGKPVEGSASFTFKVRNEAGTDREIGSTDFKHADVKDLNGKPAAGIPCVIDVLDDQELGVNVVPAESFTDAAGRAAFLVQTERRHAKIKAKVQTRDPKYQSHQQSEGSITIDAFDSPVQAFVALERMDTRRSFMVGEYFDSQVITEPADISPVYYMVTHRGQTKVHGSVEGSGNNPHRSVHFAVTRDMSPRVRVLVYAFHRGHLIADSLTIQVEELCTESSNIKIEPDFRKDQPGSNGSLKVLGKSGTRVGILGVDKAVYILNNKGLLTREKLFKTLRSHELGCGPGGGLSSEEVISSFGVVVISEEGRENVLRTENSCEARVRRRRNVLSRAQRKYRADPFLKECCSLGMKPDRIGRRCSTRAHIMRRYMQGERGEKCAQAFEECCLSTTARPASDPRDPHLPTPPTFPQRVQDRERFGTEVTMDEIDGDESPGTMVRNDFRETWLFDEQVIGPDGVADFAVSLPHSITTWSVQAVSVSPTGGVCVPKAEEVRVFQPIFLQVALPYKVVRNEQIEVLVTVYNYGSESIRGNVYIYGVEGLCTGALPGERSERRPVVVEANSASSVTFPVIPLKEGVFVIKVFVKSSMGEDVVEKELNVVPEGVTVEKSASVPIDPTNARRRRTRSIKGELYQDSLDPGANLQVISVNTRMPPDAIPDTKTCSLMVIGNQLGPSVQMTLENIESLITMPTGCGEQTMMLMAPTLYALEYLKQNKLIDEALEEKGYRYIKEGYQKELSFRKDDGSFSAFTHRKSSVWLTAFVLRIFCKSRRYTHIDPTVIESGMLWLAAAQKYDGSYVEKKPIMHKIMLGGVRGSVPMTAFVLLTFLECMKPPSMTNGPHDPFATTNKAILRRTVELSQRYLRENAFDSDEPYVAALVAYALSQANDTEKYATLSALKEKLIYDPMLSTRSTGMEASPLVVEGTGYALLALLAHNDIETSKTVVNWLNTHRSASGSFASTQDTVVALEALTEFALKSREPNVDLTCNVTLSSKRGFQKSIRLKRDNAAILQQVDIHDIKGKMFVKASGTGSGLLSVKLKYNVVVPPEVLCKFNITVRADIHKPAAKTAKKFDDFPPELLEDLFGGGRRRRSVGSWFRSFRRQSPTTTPYYLEAKPVRSPCLRHYKGCWLPQHQKETRDTGAAESRRRDSPAAPFFPDRDTFSSGNSDTAAVSVEGPRQSKLTYDIEVCSRYIGREDSNMAVIEVGLFSGFKPMEKDLEAAREANNSLLAKYEMTEKNVILYFDKIPWESPTCVKFRIERQHVVYNVQSAVVKVYDYYNPMHSCSQFYGPGSTSPLLKLICENDQCQCAEAACPRKEPFIDVERSGTTVKKRQKLVELTCQEHDFVWIGMVSANRIVNGYRYIDFRVDSVVKEGAENSTSAMTGLKVFVAREFCNTADLTKGRSYFIFGRDSEPHEKDGEVVMRYVLDKNVRLFNTEDGRASSRGSRLYSVLMWLTSGLARQGGCQGQ</sequence>
<dbReference type="Pfam" id="PF01835">
    <property type="entry name" value="MG2"/>
    <property type="match status" value="1"/>
</dbReference>
<dbReference type="Proteomes" id="UP001321473">
    <property type="component" value="Unassembled WGS sequence"/>
</dbReference>
<evidence type="ECO:0000256" key="4">
    <source>
        <dbReference type="ARBA" id="ARBA00023157"/>
    </source>
</evidence>
<proteinExistence type="predicted"/>
<dbReference type="InterPro" id="IPR047565">
    <property type="entry name" value="Alpha-macroglob_thiol-ester_cl"/>
</dbReference>
<dbReference type="InterPro" id="IPR041425">
    <property type="entry name" value="C3/4/5_MG1"/>
</dbReference>
<feature type="compositionally biased region" description="Basic and acidic residues" evidence="5">
    <location>
        <begin position="1391"/>
        <end position="1407"/>
    </location>
</feature>
<dbReference type="PANTHER" id="PTHR11412">
    <property type="entry name" value="MACROGLOBULIN / COMPLEMENT"/>
    <property type="match status" value="1"/>
</dbReference>
<dbReference type="InterPro" id="IPR001134">
    <property type="entry name" value="Netrin_domain"/>
</dbReference>
<dbReference type="InterPro" id="IPR050473">
    <property type="entry name" value="A2M/Complement_sys"/>
</dbReference>
<evidence type="ECO:0000256" key="3">
    <source>
        <dbReference type="ARBA" id="ARBA00022966"/>
    </source>
</evidence>
<dbReference type="GO" id="GO:0004866">
    <property type="term" value="F:endopeptidase inhibitor activity"/>
    <property type="evidence" value="ECO:0007669"/>
    <property type="project" value="InterPro"/>
</dbReference>
<dbReference type="Pfam" id="PF17790">
    <property type="entry name" value="MG1"/>
    <property type="match status" value="1"/>
</dbReference>
<dbReference type="InterPro" id="IPR000020">
    <property type="entry name" value="Anaphylatoxin/fibulin"/>
</dbReference>